<keyword evidence="3" id="KW-0418">Kinase</keyword>
<dbReference type="SUPFAM" id="SSF82544">
    <property type="entry name" value="GckA/TtuD-like"/>
    <property type="match status" value="1"/>
</dbReference>
<dbReference type="Pfam" id="PF05161">
    <property type="entry name" value="MOFRL"/>
    <property type="match status" value="1"/>
</dbReference>
<evidence type="ECO:0000259" key="1">
    <source>
        <dbReference type="Pfam" id="PF05161"/>
    </source>
</evidence>
<dbReference type="EMBL" id="UOEU01000610">
    <property type="protein sequence ID" value="VAW36033.1"/>
    <property type="molecule type" value="Genomic_DNA"/>
</dbReference>
<evidence type="ECO:0000313" key="3">
    <source>
        <dbReference type="EMBL" id="VAW36033.1"/>
    </source>
</evidence>
<dbReference type="GO" id="GO:0043798">
    <property type="term" value="F:glycerate 2-kinase activity"/>
    <property type="evidence" value="ECO:0007669"/>
    <property type="project" value="UniProtKB-EC"/>
</dbReference>
<gene>
    <name evidence="3" type="ORF">MNBD_CHLOROFLEXI01-4568</name>
</gene>
<dbReference type="InterPro" id="IPR039760">
    <property type="entry name" value="MOFRL_protein"/>
</dbReference>
<feature type="non-terminal residue" evidence="3">
    <location>
        <position position="1"/>
    </location>
</feature>
<dbReference type="GO" id="GO:0005737">
    <property type="term" value="C:cytoplasm"/>
    <property type="evidence" value="ECO:0007669"/>
    <property type="project" value="TreeGrafter"/>
</dbReference>
<protein>
    <submittedName>
        <fullName evidence="3">D-glycerate 2-kinase</fullName>
        <ecNumber evidence="3">2.7.1.165</ecNumber>
    </submittedName>
</protein>
<dbReference type="InterPro" id="IPR037035">
    <property type="entry name" value="GK-like_C_sf"/>
</dbReference>
<dbReference type="InterPro" id="IPR025286">
    <property type="entry name" value="MOFRL_assoc_dom"/>
</dbReference>
<dbReference type="Pfam" id="PF13660">
    <property type="entry name" value="DUF4147"/>
    <property type="match status" value="1"/>
</dbReference>
<dbReference type="PANTHER" id="PTHR12227:SF0">
    <property type="entry name" value="GLYCERATE KINASE"/>
    <property type="match status" value="1"/>
</dbReference>
<dbReference type="Gene3D" id="3.40.1480.10">
    <property type="entry name" value="MOFRL domain"/>
    <property type="match status" value="1"/>
</dbReference>
<dbReference type="AlphaFoldDB" id="A0A3B0V6U4"/>
<accession>A0A3B0V6U4</accession>
<dbReference type="Gene3D" id="3.40.50.10180">
    <property type="entry name" value="Glycerate kinase, MOFRL-like N-terminal domain"/>
    <property type="match status" value="1"/>
</dbReference>
<dbReference type="InterPro" id="IPR007835">
    <property type="entry name" value="MOFRL"/>
</dbReference>
<name>A0A3B0V6U4_9ZZZZ</name>
<sequence length="311" mass="32328">SALFSQPRLPLDSWQQLNQALLASGCTIQELNSVRRQLDAVKVGGLAQLAAPASVISLILSDVVGNDLAAIGSGPTVATVETPADALEILERYHVGELLETATSACDPSRRSGQAVTQTIQTTLKQLPTTALPTNIIDNIIVGSIRQAAKAAVTVAQTIGFHTSLLTTQLEGEAREVGKFVAAIAKDAPLNSAIILGGETTVTLRGDGKGGRNLETALSAAISLAGWRNRVIISFATDGDDGSSGTAGAIITGNTMKHQQTAQQHLNNNDSFTYFAALDASETTSHLIQTGPTGTNVNDLLIILHYAGVKG</sequence>
<dbReference type="GO" id="GO:0008887">
    <property type="term" value="F:glycerate kinase activity"/>
    <property type="evidence" value="ECO:0007669"/>
    <property type="project" value="InterPro"/>
</dbReference>
<organism evidence="3">
    <name type="scientific">hydrothermal vent metagenome</name>
    <dbReference type="NCBI Taxonomy" id="652676"/>
    <lineage>
        <taxon>unclassified sequences</taxon>
        <taxon>metagenomes</taxon>
        <taxon>ecological metagenomes</taxon>
    </lineage>
</organism>
<dbReference type="PANTHER" id="PTHR12227">
    <property type="entry name" value="GLYCERATE KINASE"/>
    <property type="match status" value="1"/>
</dbReference>
<feature type="domain" description="MOFRL" evidence="1">
    <location>
        <begin position="193"/>
        <end position="299"/>
    </location>
</feature>
<dbReference type="EC" id="2.7.1.165" evidence="3"/>
<reference evidence="3" key="1">
    <citation type="submission" date="2018-06" db="EMBL/GenBank/DDBJ databases">
        <authorList>
            <person name="Zhirakovskaya E."/>
        </authorList>
    </citation>
    <scope>NUCLEOTIDE SEQUENCE</scope>
</reference>
<keyword evidence="3" id="KW-0808">Transferase</keyword>
<dbReference type="InterPro" id="IPR038614">
    <property type="entry name" value="GK_N_sf"/>
</dbReference>
<evidence type="ECO:0000259" key="2">
    <source>
        <dbReference type="Pfam" id="PF13660"/>
    </source>
</evidence>
<proteinExistence type="predicted"/>
<feature type="domain" description="MOFRL-associated" evidence="2">
    <location>
        <begin position="1"/>
        <end position="100"/>
    </location>
</feature>